<dbReference type="EMBL" id="JBBKTX010000004">
    <property type="protein sequence ID" value="MFK4751629.1"/>
    <property type="molecule type" value="Genomic_DNA"/>
</dbReference>
<name>A0ABW8NFB5_9GAMM</name>
<evidence type="ECO:0000256" key="1">
    <source>
        <dbReference type="ARBA" id="ARBA00022729"/>
    </source>
</evidence>
<gene>
    <name evidence="3" type="ORF">WG929_04310</name>
</gene>
<reference evidence="3 4" key="1">
    <citation type="submission" date="2024-03" db="EMBL/GenBank/DDBJ databases">
        <title>High-quality draft genome sequence of Oceanobacter sp. wDCs-4.</title>
        <authorList>
            <person name="Dong C."/>
        </authorList>
    </citation>
    <scope>NUCLEOTIDE SEQUENCE [LARGE SCALE GENOMIC DNA]</scope>
    <source>
        <strain evidence="4">wDCs-4</strain>
    </source>
</reference>
<keyword evidence="4" id="KW-1185">Reference proteome</keyword>
<evidence type="ECO:0000313" key="3">
    <source>
        <dbReference type="EMBL" id="MFK4751629.1"/>
    </source>
</evidence>
<accession>A0ABW8NFB5</accession>
<dbReference type="PROSITE" id="PS51318">
    <property type="entry name" value="TAT"/>
    <property type="match status" value="1"/>
</dbReference>
<dbReference type="NCBIfam" id="TIGR01409">
    <property type="entry name" value="TAT_signal_seq"/>
    <property type="match status" value="1"/>
</dbReference>
<proteinExistence type="predicted"/>
<protein>
    <submittedName>
        <fullName evidence="3">Gluconate 2-dehydrogenase subunit 3 family protein</fullName>
    </submittedName>
</protein>
<dbReference type="Pfam" id="PF13618">
    <property type="entry name" value="Gluconate_2-dh3"/>
    <property type="match status" value="1"/>
</dbReference>
<dbReference type="InterPro" id="IPR027056">
    <property type="entry name" value="Gluconate_2DH_su3"/>
</dbReference>
<feature type="signal peptide" evidence="2">
    <location>
        <begin position="1"/>
        <end position="32"/>
    </location>
</feature>
<dbReference type="Proteomes" id="UP001620597">
    <property type="component" value="Unassembled WGS sequence"/>
</dbReference>
<feature type="chain" id="PRO_5047385449" evidence="2">
    <location>
        <begin position="33"/>
        <end position="182"/>
    </location>
</feature>
<evidence type="ECO:0000313" key="4">
    <source>
        <dbReference type="Proteomes" id="UP001620597"/>
    </source>
</evidence>
<evidence type="ECO:0000256" key="2">
    <source>
        <dbReference type="SAM" id="SignalP"/>
    </source>
</evidence>
<sequence length="182" mass="19178">MNNLSLNRRRFLQAASSIAVAAASLSATSSVAGILTADNKMSALERQLLQKMLNISLPTKGSTLVDPATLPVLDVLESALLAGMAADIRAGLRGGIGYFNDSAKAEYGKPFVALSDTDATRFVDAWTDGNTEPQRALAMGLKKLTVLAYWAIPNSWAPLGYDGPISDRAGLKSLGNTPEPRG</sequence>
<keyword evidence="1 2" id="KW-0732">Signal</keyword>
<comment type="caution">
    <text evidence="3">The sequence shown here is derived from an EMBL/GenBank/DDBJ whole genome shotgun (WGS) entry which is preliminary data.</text>
</comment>
<organism evidence="3 4">
    <name type="scientific">Oceanobacter antarcticus</name>
    <dbReference type="NCBI Taxonomy" id="3133425"/>
    <lineage>
        <taxon>Bacteria</taxon>
        <taxon>Pseudomonadati</taxon>
        <taxon>Pseudomonadota</taxon>
        <taxon>Gammaproteobacteria</taxon>
        <taxon>Oceanospirillales</taxon>
        <taxon>Oceanospirillaceae</taxon>
        <taxon>Oceanobacter</taxon>
    </lineage>
</organism>
<dbReference type="InterPro" id="IPR019546">
    <property type="entry name" value="TAT_signal_bac_arc"/>
</dbReference>
<dbReference type="InterPro" id="IPR006311">
    <property type="entry name" value="TAT_signal"/>
</dbReference>
<dbReference type="RefSeq" id="WP_369856588.1">
    <property type="nucleotide sequence ID" value="NZ_JBBKTX010000004.1"/>
</dbReference>